<dbReference type="InterPro" id="IPR026961">
    <property type="entry name" value="PGG_dom"/>
</dbReference>
<dbReference type="SUPFAM" id="SSF48403">
    <property type="entry name" value="Ankyrin repeat"/>
    <property type="match status" value="2"/>
</dbReference>
<dbReference type="GO" id="GO:0016020">
    <property type="term" value="C:membrane"/>
    <property type="evidence" value="ECO:0000318"/>
    <property type="project" value="GO_Central"/>
</dbReference>
<dbReference type="EMBL" id="CM001218">
    <property type="protein sequence ID" value="KEH37389.1"/>
    <property type="molecule type" value="Genomic_DNA"/>
</dbReference>
<keyword evidence="6" id="KW-1185">Reference proteome</keyword>
<feature type="transmembrane region" description="Helical" evidence="2">
    <location>
        <begin position="512"/>
        <end position="530"/>
    </location>
</feature>
<dbReference type="InterPro" id="IPR002110">
    <property type="entry name" value="Ankyrin_rpt"/>
</dbReference>
<dbReference type="Gene3D" id="1.25.40.20">
    <property type="entry name" value="Ankyrin repeat-containing domain"/>
    <property type="match status" value="2"/>
</dbReference>
<organism evidence="4 6">
    <name type="scientific">Medicago truncatula</name>
    <name type="common">Barrel medic</name>
    <name type="synonym">Medicago tribuloides</name>
    <dbReference type="NCBI Taxonomy" id="3880"/>
    <lineage>
        <taxon>Eukaryota</taxon>
        <taxon>Viridiplantae</taxon>
        <taxon>Streptophyta</taxon>
        <taxon>Embryophyta</taxon>
        <taxon>Tracheophyta</taxon>
        <taxon>Spermatophyta</taxon>
        <taxon>Magnoliopsida</taxon>
        <taxon>eudicotyledons</taxon>
        <taxon>Gunneridae</taxon>
        <taxon>Pentapetalae</taxon>
        <taxon>rosids</taxon>
        <taxon>fabids</taxon>
        <taxon>Fabales</taxon>
        <taxon>Fabaceae</taxon>
        <taxon>Papilionoideae</taxon>
        <taxon>50 kb inversion clade</taxon>
        <taxon>NPAAA clade</taxon>
        <taxon>Hologalegina</taxon>
        <taxon>IRL clade</taxon>
        <taxon>Trifolieae</taxon>
        <taxon>Medicago</taxon>
    </lineage>
</organism>
<dbReference type="GO" id="GO:0005886">
    <property type="term" value="C:plasma membrane"/>
    <property type="evidence" value="ECO:0007669"/>
    <property type="project" value="UniProtKB-SubCell"/>
</dbReference>
<dbReference type="HOGENOM" id="CLU_016885_3_0_1"/>
<dbReference type="Proteomes" id="UP000002051">
    <property type="component" value="Chromosome 2"/>
</dbReference>
<dbReference type="Pfam" id="PF13962">
    <property type="entry name" value="PGG"/>
    <property type="match status" value="1"/>
</dbReference>
<keyword evidence="2" id="KW-0472">Membrane</keyword>
<feature type="transmembrane region" description="Helical" evidence="2">
    <location>
        <begin position="441"/>
        <end position="465"/>
    </location>
</feature>
<evidence type="ECO:0000256" key="1">
    <source>
        <dbReference type="ARBA" id="ARBA00004413"/>
    </source>
</evidence>
<evidence type="ECO:0000313" key="5">
    <source>
        <dbReference type="EnsemblPlants" id="KEH37389"/>
    </source>
</evidence>
<keyword evidence="2" id="KW-1133">Transmembrane helix</keyword>
<gene>
    <name evidence="4" type="ordered locus">MTR_2g438400</name>
</gene>
<evidence type="ECO:0000313" key="4">
    <source>
        <dbReference type="EMBL" id="KEH37389.1"/>
    </source>
</evidence>
<accession>A0A072V5V9</accession>
<feature type="transmembrane region" description="Helical" evidence="2">
    <location>
        <begin position="477"/>
        <end position="506"/>
    </location>
</feature>
<feature type="domain" description="PGG" evidence="3">
    <location>
        <begin position="394"/>
        <end position="505"/>
    </location>
</feature>
<dbReference type="InterPro" id="IPR036770">
    <property type="entry name" value="Ankyrin_rpt-contain_sf"/>
</dbReference>
<evidence type="ECO:0000259" key="3">
    <source>
        <dbReference type="Pfam" id="PF13962"/>
    </source>
</evidence>
<reference evidence="4 6" key="2">
    <citation type="journal article" date="2014" name="BMC Genomics">
        <title>An improved genome release (version Mt4.0) for the model legume Medicago truncatula.</title>
        <authorList>
            <person name="Tang H."/>
            <person name="Krishnakumar V."/>
            <person name="Bidwell S."/>
            <person name="Rosen B."/>
            <person name="Chan A."/>
            <person name="Zhou S."/>
            <person name="Gentzbittel L."/>
            <person name="Childs K.L."/>
            <person name="Yandell M."/>
            <person name="Gundlach H."/>
            <person name="Mayer K.F."/>
            <person name="Schwartz D.C."/>
            <person name="Town C.D."/>
        </authorList>
    </citation>
    <scope>GENOME REANNOTATION</scope>
    <source>
        <strain evidence="4">A17</strain>
        <strain evidence="5 6">cv. Jemalong A17</strain>
    </source>
</reference>
<dbReference type="EnsemblPlants" id="KEH37389">
    <property type="protein sequence ID" value="KEH37389"/>
    <property type="gene ID" value="MTR_2g438400"/>
</dbReference>
<name>A0A072V5V9_MEDTR</name>
<keyword evidence="2" id="KW-0812">Transmembrane</keyword>
<evidence type="ECO:0000256" key="2">
    <source>
        <dbReference type="SAM" id="Phobius"/>
    </source>
</evidence>
<reference evidence="5" key="3">
    <citation type="submission" date="2015-04" db="UniProtKB">
        <authorList>
            <consortium name="EnsemblPlants"/>
        </authorList>
    </citation>
    <scope>IDENTIFICATION</scope>
    <source>
        <strain evidence="5">cv. Jemalong A17</strain>
    </source>
</reference>
<sequence length="563" mass="64135">MPRDDPNKRFLKFCVPIHKHALNGNWPAAKRILDKQNELKNAAIANGWHTLLHISAGANQIHFVKELLKMLHDNDIALQDANGNTAFCIAAAVGNMKIVDLMLKRNPDLPIIRGALGYTPIQNAALQGRYKMAWHLYDKTIHCFEDNDWELLFFACIYTGIYDLALKMARGRNALAFARDVNEETALHLLAQNQMPLDSCCHCLEHDHHPIMTNPGMKNHVVFQLVKFLWTTILDRHYTSKDELNEIINKPSQLIFDAAEVGNFGFLSELISAHPSLIWEMDSKNRTILHIAVLHRHASIFNLVHQIGHIKDVIVTFEDEDRNTILHLAAKLARRGQLELVSGAAFQMCVELVWFEKVKKIMLPAQIKSKNSKDMTAEELFSNEHEKLREDAESWMKKTAESCMLISTVIATGVFAAATTLPGGTDDTGKPNYLKKPSFLVFAISDTFAFISASTAILIFLSILVSRYREYDFYKSLPLKLIFGLITLFISITSMMVALSTSFFIIYYHGSMWIPSCITILSFLPILLYIRLQFKLFSDIIYSTYYWKTLSKLGKNMIYVLEK</sequence>
<dbReference type="PANTHER" id="PTHR24177">
    <property type="entry name" value="CASKIN"/>
    <property type="match status" value="1"/>
</dbReference>
<reference evidence="4 6" key="1">
    <citation type="journal article" date="2011" name="Nature">
        <title>The Medicago genome provides insight into the evolution of rhizobial symbioses.</title>
        <authorList>
            <person name="Young N.D."/>
            <person name="Debelle F."/>
            <person name="Oldroyd G.E."/>
            <person name="Geurts R."/>
            <person name="Cannon S.B."/>
            <person name="Udvardi M.K."/>
            <person name="Benedito V.A."/>
            <person name="Mayer K.F."/>
            <person name="Gouzy J."/>
            <person name="Schoof H."/>
            <person name="Van de Peer Y."/>
            <person name="Proost S."/>
            <person name="Cook D.R."/>
            <person name="Meyers B.C."/>
            <person name="Spannagl M."/>
            <person name="Cheung F."/>
            <person name="De Mita S."/>
            <person name="Krishnakumar V."/>
            <person name="Gundlach H."/>
            <person name="Zhou S."/>
            <person name="Mudge J."/>
            <person name="Bharti A.K."/>
            <person name="Murray J.D."/>
            <person name="Naoumkina M.A."/>
            <person name="Rosen B."/>
            <person name="Silverstein K.A."/>
            <person name="Tang H."/>
            <person name="Rombauts S."/>
            <person name="Zhao P.X."/>
            <person name="Zhou P."/>
            <person name="Barbe V."/>
            <person name="Bardou P."/>
            <person name="Bechner M."/>
            <person name="Bellec A."/>
            <person name="Berger A."/>
            <person name="Berges H."/>
            <person name="Bidwell S."/>
            <person name="Bisseling T."/>
            <person name="Choisne N."/>
            <person name="Couloux A."/>
            <person name="Denny R."/>
            <person name="Deshpande S."/>
            <person name="Dai X."/>
            <person name="Doyle J.J."/>
            <person name="Dudez A.M."/>
            <person name="Farmer A.D."/>
            <person name="Fouteau S."/>
            <person name="Franken C."/>
            <person name="Gibelin C."/>
            <person name="Gish J."/>
            <person name="Goldstein S."/>
            <person name="Gonzalez A.J."/>
            <person name="Green P.J."/>
            <person name="Hallab A."/>
            <person name="Hartog M."/>
            <person name="Hua A."/>
            <person name="Humphray S.J."/>
            <person name="Jeong D.H."/>
            <person name="Jing Y."/>
            <person name="Jocker A."/>
            <person name="Kenton S.M."/>
            <person name="Kim D.J."/>
            <person name="Klee K."/>
            <person name="Lai H."/>
            <person name="Lang C."/>
            <person name="Lin S."/>
            <person name="Macmil S.L."/>
            <person name="Magdelenat G."/>
            <person name="Matthews L."/>
            <person name="McCorrison J."/>
            <person name="Monaghan E.L."/>
            <person name="Mun J.H."/>
            <person name="Najar F.Z."/>
            <person name="Nicholson C."/>
            <person name="Noirot C."/>
            <person name="O'Bleness M."/>
            <person name="Paule C.R."/>
            <person name="Poulain J."/>
            <person name="Prion F."/>
            <person name="Qin B."/>
            <person name="Qu C."/>
            <person name="Retzel E.F."/>
            <person name="Riddle C."/>
            <person name="Sallet E."/>
            <person name="Samain S."/>
            <person name="Samson N."/>
            <person name="Sanders I."/>
            <person name="Saurat O."/>
            <person name="Scarpelli C."/>
            <person name="Schiex T."/>
            <person name="Segurens B."/>
            <person name="Severin A.J."/>
            <person name="Sherrier D.J."/>
            <person name="Shi R."/>
            <person name="Sims S."/>
            <person name="Singer S.R."/>
            <person name="Sinharoy S."/>
            <person name="Sterck L."/>
            <person name="Viollet A."/>
            <person name="Wang B.B."/>
            <person name="Wang K."/>
            <person name="Wang M."/>
            <person name="Wang X."/>
            <person name="Warfsmann J."/>
            <person name="Weissenbach J."/>
            <person name="White D.D."/>
            <person name="White J.D."/>
            <person name="Wiley G.B."/>
            <person name="Wincker P."/>
            <person name="Xing Y."/>
            <person name="Yang L."/>
            <person name="Yao Z."/>
            <person name="Ying F."/>
            <person name="Zhai J."/>
            <person name="Zhou L."/>
            <person name="Zuber A."/>
            <person name="Denarie J."/>
            <person name="Dixon R.A."/>
            <person name="May G.D."/>
            <person name="Schwartz D.C."/>
            <person name="Rogers J."/>
            <person name="Quetier F."/>
            <person name="Town C.D."/>
            <person name="Roe B.A."/>
        </authorList>
    </citation>
    <scope>NUCLEOTIDE SEQUENCE [LARGE SCALE GENOMIC DNA]</scope>
    <source>
        <strain evidence="4">A17</strain>
        <strain evidence="5 6">cv. Jemalong A17</strain>
    </source>
</reference>
<dbReference type="STRING" id="3880.A0A072V5V9"/>
<dbReference type="PANTHER" id="PTHR24177:SF437">
    <property type="entry name" value="ANKYRIN REPEAT PROTEIN"/>
    <property type="match status" value="1"/>
</dbReference>
<feature type="transmembrane region" description="Helical" evidence="2">
    <location>
        <begin position="403"/>
        <end position="421"/>
    </location>
</feature>
<evidence type="ECO:0000313" key="6">
    <source>
        <dbReference type="Proteomes" id="UP000002051"/>
    </source>
</evidence>
<protein>
    <submittedName>
        <fullName evidence="4">Ankyrin repeat plant-like protein</fullName>
    </submittedName>
</protein>
<proteinExistence type="predicted"/>
<dbReference type="AlphaFoldDB" id="A0A072V5V9"/>
<dbReference type="Pfam" id="PF12796">
    <property type="entry name" value="Ank_2"/>
    <property type="match status" value="1"/>
</dbReference>
<dbReference type="SMART" id="SM00248">
    <property type="entry name" value="ANK"/>
    <property type="match status" value="4"/>
</dbReference>
<comment type="subcellular location">
    <subcellularLocation>
        <location evidence="1">Cell membrane</location>
        <topology evidence="1">Peripheral membrane protein</topology>
        <orientation evidence="1">Cytoplasmic side</orientation>
    </subcellularLocation>
</comment>